<feature type="coiled-coil region" evidence="7">
    <location>
        <begin position="624"/>
        <end position="651"/>
    </location>
</feature>
<dbReference type="Proteomes" id="UP000254634">
    <property type="component" value="Unassembled WGS sequence"/>
</dbReference>
<dbReference type="PROSITE" id="PS51257">
    <property type="entry name" value="PROKAR_LIPOPROTEIN"/>
    <property type="match status" value="1"/>
</dbReference>
<evidence type="ECO:0000313" key="11">
    <source>
        <dbReference type="Proteomes" id="UP000254634"/>
    </source>
</evidence>
<dbReference type="InterPro" id="IPR030678">
    <property type="entry name" value="Peptide/Ni-bd"/>
</dbReference>
<dbReference type="GO" id="GO:0015031">
    <property type="term" value="P:protein transport"/>
    <property type="evidence" value="ECO:0007669"/>
    <property type="project" value="UniProtKB-KW"/>
</dbReference>
<keyword evidence="10" id="KW-0449">Lipoprotein</keyword>
<sequence length="654" mass="72506">MKTAKWFAAVGLTVLSVGALAACGNAKSASNTTYSYVYSSDPDTLDYLLSNRAATSDITSNVIDGLLESDKYGNLVPSLAEDWTVSKDGLTYTYKLRKDAKWYTADGEEYAKVKAQDFVTGIKHAVEKKSEALYLVQNSIKGLDAYVKGETKDFSTVGVKAVDDYTVEYTLSQPESFWNSKTTMGILFPVNEEFLKSQGDKFGTTGKISTLLYNGPFVLKNMTAKSVIEMAKNQNYWDKKNVSLETIKLSYYDGQDQDSLIRNFTEGAYTVATLFPNSSNYASAEKKYKNDINYSPQDGTTYYYNFNFNRIAYSHTSKTADAQKEATKKAVLNKDFRQALNFAFDRTSFAAQTNGKDGASKILRNSLVPPTFVQIGDKDFGTVVDEKIAALGDEWSGLNTADAQDGLYNPTKAKAEFAKAKEALQVEGVQFPIHLDVPVDQTDTNLVQQVSSLKQSVESALGTDNVVLDLQQMSPDDYDSSTYYAQTAAQKDYDFSMSGWSPDYQDPSTYLDIFDPDKGGMLQNIGLEAGQNKDIVSQLGLDEYQKLLNDANNETLDVTKRYEKYAAAQAWLTDSSITLPAISRGGRPTVQRTVPFTRANALVGTKGDSTNYKLLQVQNEIFTSKEYKAAYKKYQEEKAKSNAKAQEELAKHVK</sequence>
<comment type="subcellular location">
    <subcellularLocation>
        <location evidence="1">Cell membrane</location>
        <topology evidence="1">Lipid-anchor</topology>
    </subcellularLocation>
</comment>
<dbReference type="InterPro" id="IPR023765">
    <property type="entry name" value="SBP_5_CS"/>
</dbReference>
<dbReference type="STRING" id="1123307.GCA_000380065_01287"/>
<evidence type="ECO:0000313" key="10">
    <source>
        <dbReference type="EMBL" id="SUN76557.1"/>
    </source>
</evidence>
<evidence type="ECO:0000256" key="3">
    <source>
        <dbReference type="ARBA" id="ARBA00022448"/>
    </source>
</evidence>
<dbReference type="Gene3D" id="3.10.105.10">
    <property type="entry name" value="Dipeptide-binding Protein, Domain 3"/>
    <property type="match status" value="1"/>
</dbReference>
<dbReference type="Pfam" id="PF00496">
    <property type="entry name" value="SBP_bac_5"/>
    <property type="match status" value="1"/>
</dbReference>
<keyword evidence="3" id="KW-0813">Transport</keyword>
<evidence type="ECO:0000256" key="2">
    <source>
        <dbReference type="ARBA" id="ARBA00005695"/>
    </source>
</evidence>
<dbReference type="AlphaFoldDB" id="A0A380KZL4"/>
<evidence type="ECO:0000256" key="7">
    <source>
        <dbReference type="SAM" id="Coils"/>
    </source>
</evidence>
<dbReference type="Gene3D" id="3.40.190.10">
    <property type="entry name" value="Periplasmic binding protein-like II"/>
    <property type="match status" value="1"/>
</dbReference>
<evidence type="ECO:0000256" key="5">
    <source>
        <dbReference type="ARBA" id="ARBA00022856"/>
    </source>
</evidence>
<feature type="domain" description="Solute-binding protein family 5" evidence="9">
    <location>
        <begin position="75"/>
        <end position="516"/>
    </location>
</feature>
<dbReference type="GO" id="GO:0042597">
    <property type="term" value="C:periplasmic space"/>
    <property type="evidence" value="ECO:0007669"/>
    <property type="project" value="UniProtKB-ARBA"/>
</dbReference>
<dbReference type="PANTHER" id="PTHR30290:SF10">
    <property type="entry name" value="PERIPLASMIC OLIGOPEPTIDE-BINDING PROTEIN-RELATED"/>
    <property type="match status" value="1"/>
</dbReference>
<dbReference type="GO" id="GO:0015833">
    <property type="term" value="P:peptide transport"/>
    <property type="evidence" value="ECO:0007669"/>
    <property type="project" value="UniProtKB-KW"/>
</dbReference>
<proteinExistence type="inferred from homology"/>
<keyword evidence="5" id="KW-0571">Peptide transport</keyword>
<evidence type="ECO:0000256" key="1">
    <source>
        <dbReference type="ARBA" id="ARBA00004193"/>
    </source>
</evidence>
<feature type="chain" id="PRO_5039553824" evidence="8">
    <location>
        <begin position="22"/>
        <end position="654"/>
    </location>
</feature>
<dbReference type="Gene3D" id="3.90.76.10">
    <property type="entry name" value="Dipeptide-binding Protein, Domain 1"/>
    <property type="match status" value="1"/>
</dbReference>
<keyword evidence="4 8" id="KW-0732">Signal</keyword>
<keyword evidence="11" id="KW-1185">Reference proteome</keyword>
<organism evidence="10 11">
    <name type="scientific">Streptococcus massiliensis</name>
    <dbReference type="NCBI Taxonomy" id="313439"/>
    <lineage>
        <taxon>Bacteria</taxon>
        <taxon>Bacillati</taxon>
        <taxon>Bacillota</taxon>
        <taxon>Bacilli</taxon>
        <taxon>Lactobacillales</taxon>
        <taxon>Streptococcaceae</taxon>
        <taxon>Streptococcus</taxon>
    </lineage>
</organism>
<dbReference type="PROSITE" id="PS01040">
    <property type="entry name" value="SBP_BACTERIAL_5"/>
    <property type="match status" value="1"/>
</dbReference>
<keyword evidence="6" id="KW-0653">Protein transport</keyword>
<dbReference type="GO" id="GO:1904680">
    <property type="term" value="F:peptide transmembrane transporter activity"/>
    <property type="evidence" value="ECO:0007669"/>
    <property type="project" value="TreeGrafter"/>
</dbReference>
<evidence type="ECO:0000259" key="9">
    <source>
        <dbReference type="Pfam" id="PF00496"/>
    </source>
</evidence>
<evidence type="ECO:0000256" key="4">
    <source>
        <dbReference type="ARBA" id="ARBA00022729"/>
    </source>
</evidence>
<feature type="signal peptide" evidence="8">
    <location>
        <begin position="1"/>
        <end position="21"/>
    </location>
</feature>
<evidence type="ECO:0000256" key="6">
    <source>
        <dbReference type="ARBA" id="ARBA00022927"/>
    </source>
</evidence>
<accession>A0A380KZL4</accession>
<dbReference type="InterPro" id="IPR039424">
    <property type="entry name" value="SBP_5"/>
</dbReference>
<dbReference type="OrthoDB" id="403896at2"/>
<name>A0A380KZL4_9STRE</name>
<dbReference type="GO" id="GO:0043190">
    <property type="term" value="C:ATP-binding cassette (ABC) transporter complex"/>
    <property type="evidence" value="ECO:0007669"/>
    <property type="project" value="InterPro"/>
</dbReference>
<dbReference type="SUPFAM" id="SSF53850">
    <property type="entry name" value="Periplasmic binding protein-like II"/>
    <property type="match status" value="1"/>
</dbReference>
<comment type="similarity">
    <text evidence="2">Belongs to the bacterial solute-binding protein 5 family.</text>
</comment>
<dbReference type="EMBL" id="UHFR01000005">
    <property type="protein sequence ID" value="SUN76557.1"/>
    <property type="molecule type" value="Genomic_DNA"/>
</dbReference>
<keyword evidence="7" id="KW-0175">Coiled coil</keyword>
<dbReference type="RefSeq" id="WP_018371990.1">
    <property type="nucleotide sequence ID" value="NZ_UHFR01000005.1"/>
</dbReference>
<evidence type="ECO:0000256" key="8">
    <source>
        <dbReference type="SAM" id="SignalP"/>
    </source>
</evidence>
<reference evidence="10" key="1">
    <citation type="submission" date="2018-06" db="EMBL/GenBank/DDBJ databases">
        <authorList>
            <consortium name="Pathogen Informatics"/>
            <person name="Doyle S."/>
        </authorList>
    </citation>
    <scope>NUCLEOTIDE SEQUENCE [LARGE SCALE GENOMIC DNA]</scope>
    <source>
        <strain evidence="10">NCTC13765</strain>
    </source>
</reference>
<dbReference type="CDD" id="cd08504">
    <property type="entry name" value="PBP2_OppA"/>
    <property type="match status" value="1"/>
</dbReference>
<dbReference type="PANTHER" id="PTHR30290">
    <property type="entry name" value="PERIPLASMIC BINDING COMPONENT OF ABC TRANSPORTER"/>
    <property type="match status" value="1"/>
</dbReference>
<gene>
    <name evidence="10" type="primary">hppH</name>
    <name evidence="10" type="ORF">NCTC13765_01052</name>
</gene>
<dbReference type="InterPro" id="IPR000914">
    <property type="entry name" value="SBP_5_dom"/>
</dbReference>
<dbReference type="PIRSF" id="PIRSF002741">
    <property type="entry name" value="MppA"/>
    <property type="match status" value="1"/>
</dbReference>
<protein>
    <submittedName>
        <fullName evidence="10">Oligopeptide-binding lipoprotein</fullName>
    </submittedName>
</protein>